<dbReference type="EMBL" id="CAJQZP010000432">
    <property type="protein sequence ID" value="CAG4961472.1"/>
    <property type="molecule type" value="Genomic_DNA"/>
</dbReference>
<comment type="caution">
    <text evidence="1">The sequence shown here is derived from an EMBL/GenBank/DDBJ whole genome shotgun (WGS) entry which is preliminary data.</text>
</comment>
<proteinExistence type="predicted"/>
<evidence type="ECO:0000313" key="1">
    <source>
        <dbReference type="EMBL" id="CAG4961472.1"/>
    </source>
</evidence>
<sequence>MPAERDRSVELLTYSTVTQLAGGGGVHVYTYELRVVRVIVQACRVRTEQPRRLAHRVRPQRRVAHLQLCDATSGWGWGACDTYEVRVVAQARRVRAALYAERDRSVELLTYSSVTQLAGGGGVRVIRTRCAWCEWSRRRAASAPSSCATLPAERDRSVELLTYSFVTQLAGGGGVRVYTYEVRVVRVVAQARRVRAEQPRRLARRARPQRRRALALPHARTLPHSHTNTALHSASTLTQQTFRSTRIFICVCLKFIVRIKYNDYKS</sequence>
<accession>A0A8S3WI52</accession>
<reference evidence="1" key="1">
    <citation type="submission" date="2021-04" db="EMBL/GenBank/DDBJ databases">
        <authorList>
            <person name="Tunstrom K."/>
        </authorList>
    </citation>
    <scope>NUCLEOTIDE SEQUENCE</scope>
</reference>
<dbReference type="AlphaFoldDB" id="A0A8S3WI52"/>
<gene>
    <name evidence="1" type="ORF">PAPOLLO_LOCUS6578</name>
</gene>
<keyword evidence="2" id="KW-1185">Reference proteome</keyword>
<dbReference type="Proteomes" id="UP000691718">
    <property type="component" value="Unassembled WGS sequence"/>
</dbReference>
<name>A0A8S3WI52_PARAO</name>
<organism evidence="1 2">
    <name type="scientific">Parnassius apollo</name>
    <name type="common">Apollo butterfly</name>
    <name type="synonym">Papilio apollo</name>
    <dbReference type="NCBI Taxonomy" id="110799"/>
    <lineage>
        <taxon>Eukaryota</taxon>
        <taxon>Metazoa</taxon>
        <taxon>Ecdysozoa</taxon>
        <taxon>Arthropoda</taxon>
        <taxon>Hexapoda</taxon>
        <taxon>Insecta</taxon>
        <taxon>Pterygota</taxon>
        <taxon>Neoptera</taxon>
        <taxon>Endopterygota</taxon>
        <taxon>Lepidoptera</taxon>
        <taxon>Glossata</taxon>
        <taxon>Ditrysia</taxon>
        <taxon>Papilionoidea</taxon>
        <taxon>Papilionidae</taxon>
        <taxon>Parnassiinae</taxon>
        <taxon>Parnassini</taxon>
        <taxon>Parnassius</taxon>
        <taxon>Parnassius</taxon>
    </lineage>
</organism>
<protein>
    <submittedName>
        <fullName evidence="1">(apollo) hypothetical protein</fullName>
    </submittedName>
</protein>
<evidence type="ECO:0000313" key="2">
    <source>
        <dbReference type="Proteomes" id="UP000691718"/>
    </source>
</evidence>